<sequence length="72" mass="7423">MHFANQVLAFFTVLLFASAGVEAGCSILGPGTEGYGGSIDPNKACIGRRKVLCPLADDGGGNIRCCDDARCT</sequence>
<evidence type="ECO:0000313" key="3">
    <source>
        <dbReference type="Proteomes" id="UP000654918"/>
    </source>
</evidence>
<accession>A0A8H6KDR8</accession>
<keyword evidence="3" id="KW-1185">Reference proteome</keyword>
<feature type="chain" id="PRO_5034884777" evidence="1">
    <location>
        <begin position="24"/>
        <end position="72"/>
    </location>
</feature>
<organism evidence="2 3">
    <name type="scientific">Colletotrichum plurivorum</name>
    <dbReference type="NCBI Taxonomy" id="2175906"/>
    <lineage>
        <taxon>Eukaryota</taxon>
        <taxon>Fungi</taxon>
        <taxon>Dikarya</taxon>
        <taxon>Ascomycota</taxon>
        <taxon>Pezizomycotina</taxon>
        <taxon>Sordariomycetes</taxon>
        <taxon>Hypocreomycetidae</taxon>
        <taxon>Glomerellales</taxon>
        <taxon>Glomerellaceae</taxon>
        <taxon>Colletotrichum</taxon>
        <taxon>Colletotrichum orchidearum species complex</taxon>
    </lineage>
</organism>
<gene>
    <name evidence="2" type="ORF">CPLU01_08101</name>
</gene>
<evidence type="ECO:0000256" key="1">
    <source>
        <dbReference type="SAM" id="SignalP"/>
    </source>
</evidence>
<name>A0A8H6KDR8_9PEZI</name>
<protein>
    <submittedName>
        <fullName evidence="2">Uncharacterized protein</fullName>
    </submittedName>
</protein>
<keyword evidence="1" id="KW-0732">Signal</keyword>
<proteinExistence type="predicted"/>
<comment type="caution">
    <text evidence="2">The sequence shown here is derived from an EMBL/GenBank/DDBJ whole genome shotgun (WGS) entry which is preliminary data.</text>
</comment>
<evidence type="ECO:0000313" key="2">
    <source>
        <dbReference type="EMBL" id="KAF6829088.1"/>
    </source>
</evidence>
<feature type="signal peptide" evidence="1">
    <location>
        <begin position="1"/>
        <end position="23"/>
    </location>
</feature>
<dbReference type="AlphaFoldDB" id="A0A8H6KDR8"/>
<dbReference type="Proteomes" id="UP000654918">
    <property type="component" value="Unassembled WGS sequence"/>
</dbReference>
<dbReference type="EMBL" id="WIGO01000112">
    <property type="protein sequence ID" value="KAF6829088.1"/>
    <property type="molecule type" value="Genomic_DNA"/>
</dbReference>
<reference evidence="2" key="1">
    <citation type="journal article" date="2020" name="Phytopathology">
        <title>Genome Sequence Resources of Colletotrichum truncatum, C. plurivorum, C. musicola, and C. sojae: Four Species Pathogenic to Soybean (Glycine max).</title>
        <authorList>
            <person name="Rogerio F."/>
            <person name="Boufleur T.R."/>
            <person name="Ciampi-Guillardi M."/>
            <person name="Sukno S.A."/>
            <person name="Thon M.R."/>
            <person name="Massola Junior N.S."/>
            <person name="Baroncelli R."/>
        </authorList>
    </citation>
    <scope>NUCLEOTIDE SEQUENCE</scope>
    <source>
        <strain evidence="2">LFN00145</strain>
    </source>
</reference>